<gene>
    <name evidence="1" type="ORF">OMM_09933</name>
</gene>
<organism evidence="1 2">
    <name type="scientific">Candidatus Magnetoglobus multicellularis str. Araruama</name>
    <dbReference type="NCBI Taxonomy" id="890399"/>
    <lineage>
        <taxon>Bacteria</taxon>
        <taxon>Pseudomonadati</taxon>
        <taxon>Thermodesulfobacteriota</taxon>
        <taxon>Desulfobacteria</taxon>
        <taxon>Desulfobacterales</taxon>
        <taxon>Desulfobacteraceae</taxon>
        <taxon>Candidatus Magnetoglobus</taxon>
    </lineage>
</organism>
<feature type="non-terminal residue" evidence="1">
    <location>
        <position position="784"/>
    </location>
</feature>
<accession>A0A1V1P2J5</accession>
<protein>
    <submittedName>
        <fullName evidence="1">Uncharacterized protein</fullName>
    </submittedName>
</protein>
<comment type="caution">
    <text evidence="1">The sequence shown here is derived from an EMBL/GenBank/DDBJ whole genome shotgun (WGS) entry which is preliminary data.</text>
</comment>
<name>A0A1V1P2J5_9BACT</name>
<dbReference type="EMBL" id="ATBP01000755">
    <property type="protein sequence ID" value="ETR69040.1"/>
    <property type="molecule type" value="Genomic_DNA"/>
</dbReference>
<sequence>MSTSDKALELDVEKLDVLSGDIYINTGRYDCRKNISNQTQPFRCSRCHLKHHWRRKWPHHIKCKGQLILAEIDAKDGRIQITTDGKITAEKVQATDNIILQSTNDQVLIGNISTDGDITITAGDNIQALDIETIEKSFGQITGKDVSISAFNGVGTADKALSVEVNRLDIVNRSTGDIYIQGQGDLTLADLTGQGKSIDNRNGGVISTSGNLTIDSDVSQGTDFTLSAGENMNIAANIVQNNIVSGSSTINLIAKGITQSNGQLKTSNLNITATENAVLTGINNDIEIIQAHVSQGDFAFTDANSIAIDKITAQGNIAITAMTESIMDATDDQLIDLSSSTGEITLNAQKHIAGVENGDSFLEVDENSIVSAQSSSMGNIHLYTSGDIQLKDFSTPDGEITILADGNIQATKLVSGDLGDNNDFDITLTSGGAITFDEIMGDHQLKLTSEKDITGNSLAAQKALLIAKTGIGTLDKALELEVEKLDVLNTESGDIYINNANSLSLVDLNADGQAIQNIGGGEIVTSEELVIESAVNQGKDFTIKAKEVDIQETITHDNQGEITLTVFDTLAFGSSKIQSSDGTISIVTNNAISIDDGQLVTETGNITIEGSGSLAVESFDTTGQLEIKAQSGEVAIGHLKAEKISVDARRIVDLNDDLLSDFYSDQIIELRVSESILNLDIAPRDQIDAYASQDIQLNAIGDIILGTIEAANITVQAEGNITAMKLTGSQDITLETNANIIIDRIQAENDLTLDAQQSSILDIDDDSIDGIAAGGLITLISARD</sequence>
<dbReference type="AlphaFoldDB" id="A0A1V1P2J5"/>
<proteinExistence type="predicted"/>
<evidence type="ECO:0000313" key="2">
    <source>
        <dbReference type="Proteomes" id="UP000189670"/>
    </source>
</evidence>
<evidence type="ECO:0000313" key="1">
    <source>
        <dbReference type="EMBL" id="ETR69040.1"/>
    </source>
</evidence>
<reference evidence="2" key="1">
    <citation type="submission" date="2012-11" db="EMBL/GenBank/DDBJ databases">
        <authorList>
            <person name="Lucero-Rivera Y.E."/>
            <person name="Tovar-Ramirez D."/>
        </authorList>
    </citation>
    <scope>NUCLEOTIDE SEQUENCE [LARGE SCALE GENOMIC DNA]</scope>
    <source>
        <strain evidence="2">Araruama</strain>
    </source>
</reference>
<dbReference type="Proteomes" id="UP000189670">
    <property type="component" value="Unassembled WGS sequence"/>
</dbReference>